<sequence length="210" mass="23596">MPGKFIVLEGVEGSGKTTQLQRLQQWLSPQWPKEVVITREPGGTQLGGELRQILLAHRDGEPMQERAELLLYAADRAQHVEGWIKPQLAAGAMVLCDRYTDSTVAYQGYGRGLSLELISQINQLATNGLTSDLTIWLDIDVEIGLARAKKRSTLDRFEQANIEFHRRIQTGYQALAKANPQRIMRVDASRSIEAVTTQLQDILKKFLNLD</sequence>
<gene>
    <name evidence="11 13" type="primary">tmk</name>
    <name evidence="13" type="ORF">ABWT76_005620</name>
</gene>
<feature type="domain" description="Thymidylate kinase-like" evidence="12">
    <location>
        <begin position="8"/>
        <end position="198"/>
    </location>
</feature>
<dbReference type="NCBIfam" id="TIGR00041">
    <property type="entry name" value="DTMP_kinase"/>
    <property type="match status" value="1"/>
</dbReference>
<dbReference type="InterPro" id="IPR018095">
    <property type="entry name" value="Thymidylate_kin_CS"/>
</dbReference>
<dbReference type="Pfam" id="PF02223">
    <property type="entry name" value="Thymidylate_kin"/>
    <property type="match status" value="1"/>
</dbReference>
<evidence type="ECO:0000256" key="11">
    <source>
        <dbReference type="HAMAP-Rule" id="MF_00165"/>
    </source>
</evidence>
<organism evidence="13">
    <name type="scientific">Planktothricoides raciborskii GIHE-MW2</name>
    <dbReference type="NCBI Taxonomy" id="2792601"/>
    <lineage>
        <taxon>Bacteria</taxon>
        <taxon>Bacillati</taxon>
        <taxon>Cyanobacteriota</taxon>
        <taxon>Cyanophyceae</taxon>
        <taxon>Oscillatoriophycideae</taxon>
        <taxon>Oscillatoriales</taxon>
        <taxon>Oscillatoriaceae</taxon>
        <taxon>Planktothricoides</taxon>
    </lineage>
</organism>
<keyword evidence="6 11" id="KW-0547">Nucleotide-binding</keyword>
<dbReference type="InterPro" id="IPR018094">
    <property type="entry name" value="Thymidylate_kinase"/>
</dbReference>
<name>A0AAU8JDK8_9CYAN</name>
<accession>A0AAU8JDK8</accession>
<evidence type="ECO:0000256" key="10">
    <source>
        <dbReference type="ARBA" id="ARBA00057735"/>
    </source>
</evidence>
<keyword evidence="7 11" id="KW-0418">Kinase</keyword>
<evidence type="ECO:0000259" key="12">
    <source>
        <dbReference type="Pfam" id="PF02223"/>
    </source>
</evidence>
<proteinExistence type="inferred from homology"/>
<dbReference type="Gene3D" id="3.40.50.300">
    <property type="entry name" value="P-loop containing nucleotide triphosphate hydrolases"/>
    <property type="match status" value="1"/>
</dbReference>
<reference evidence="13" key="1">
    <citation type="submission" date="2024-07" db="EMBL/GenBank/DDBJ databases">
        <authorList>
            <person name="Kim Y.J."/>
            <person name="Jeong J.Y."/>
        </authorList>
    </citation>
    <scope>NUCLEOTIDE SEQUENCE</scope>
    <source>
        <strain evidence="13">GIHE-MW2</strain>
    </source>
</reference>
<comment type="similarity">
    <text evidence="1 11">Belongs to the thymidylate kinase family.</text>
</comment>
<evidence type="ECO:0000256" key="9">
    <source>
        <dbReference type="ARBA" id="ARBA00048743"/>
    </source>
</evidence>
<comment type="function">
    <text evidence="10 11">Phosphorylation of dTMP to form dTDP in both de novo and salvage pathways of dTTP synthesis.</text>
</comment>
<dbReference type="GO" id="GO:0006235">
    <property type="term" value="P:dTTP biosynthetic process"/>
    <property type="evidence" value="ECO:0007669"/>
    <property type="project" value="UniProtKB-UniRule"/>
</dbReference>
<dbReference type="SUPFAM" id="SSF52540">
    <property type="entry name" value="P-loop containing nucleoside triphosphate hydrolases"/>
    <property type="match status" value="1"/>
</dbReference>
<protein>
    <recommendedName>
        <fullName evidence="3 11">Thymidylate kinase</fullName>
        <ecNumber evidence="2 11">2.7.4.9</ecNumber>
    </recommendedName>
    <alternativeName>
        <fullName evidence="11">dTMP kinase</fullName>
    </alternativeName>
</protein>
<dbReference type="GO" id="GO:0006227">
    <property type="term" value="P:dUDP biosynthetic process"/>
    <property type="evidence" value="ECO:0007669"/>
    <property type="project" value="TreeGrafter"/>
</dbReference>
<evidence type="ECO:0000256" key="1">
    <source>
        <dbReference type="ARBA" id="ARBA00009776"/>
    </source>
</evidence>
<evidence type="ECO:0000256" key="7">
    <source>
        <dbReference type="ARBA" id="ARBA00022777"/>
    </source>
</evidence>
<dbReference type="GO" id="GO:0005829">
    <property type="term" value="C:cytosol"/>
    <property type="evidence" value="ECO:0007669"/>
    <property type="project" value="TreeGrafter"/>
</dbReference>
<comment type="catalytic activity">
    <reaction evidence="9 11">
        <text>dTMP + ATP = dTDP + ADP</text>
        <dbReference type="Rhea" id="RHEA:13517"/>
        <dbReference type="ChEBI" id="CHEBI:30616"/>
        <dbReference type="ChEBI" id="CHEBI:58369"/>
        <dbReference type="ChEBI" id="CHEBI:63528"/>
        <dbReference type="ChEBI" id="CHEBI:456216"/>
        <dbReference type="EC" id="2.7.4.9"/>
    </reaction>
</comment>
<feature type="binding site" evidence="11">
    <location>
        <begin position="10"/>
        <end position="17"/>
    </location>
    <ligand>
        <name>ATP</name>
        <dbReference type="ChEBI" id="CHEBI:30616"/>
    </ligand>
</feature>
<dbReference type="GO" id="GO:0006233">
    <property type="term" value="P:dTDP biosynthetic process"/>
    <property type="evidence" value="ECO:0007669"/>
    <property type="project" value="InterPro"/>
</dbReference>
<dbReference type="RefSeq" id="WP_054468931.1">
    <property type="nucleotide sequence ID" value="NZ_CP159837.1"/>
</dbReference>
<dbReference type="GO" id="GO:0005524">
    <property type="term" value="F:ATP binding"/>
    <property type="evidence" value="ECO:0007669"/>
    <property type="project" value="UniProtKB-UniRule"/>
</dbReference>
<evidence type="ECO:0000256" key="4">
    <source>
        <dbReference type="ARBA" id="ARBA00022679"/>
    </source>
</evidence>
<evidence type="ECO:0000256" key="2">
    <source>
        <dbReference type="ARBA" id="ARBA00012980"/>
    </source>
</evidence>
<keyword evidence="8 11" id="KW-0067">ATP-binding</keyword>
<dbReference type="EC" id="2.7.4.9" evidence="2 11"/>
<dbReference type="InterPro" id="IPR039430">
    <property type="entry name" value="Thymidylate_kin-like_dom"/>
</dbReference>
<keyword evidence="5 11" id="KW-0545">Nucleotide biosynthesis</keyword>
<dbReference type="PANTHER" id="PTHR10344">
    <property type="entry name" value="THYMIDYLATE KINASE"/>
    <property type="match status" value="1"/>
</dbReference>
<dbReference type="HAMAP" id="MF_00165">
    <property type="entry name" value="Thymidylate_kinase"/>
    <property type="match status" value="1"/>
</dbReference>
<dbReference type="FunFam" id="3.40.50.300:FF:000225">
    <property type="entry name" value="Thymidylate kinase"/>
    <property type="match status" value="1"/>
</dbReference>
<evidence type="ECO:0000256" key="8">
    <source>
        <dbReference type="ARBA" id="ARBA00022840"/>
    </source>
</evidence>
<dbReference type="CDD" id="cd01672">
    <property type="entry name" value="TMPK"/>
    <property type="match status" value="1"/>
</dbReference>
<dbReference type="AlphaFoldDB" id="A0AAU8JDK8"/>
<evidence type="ECO:0000256" key="3">
    <source>
        <dbReference type="ARBA" id="ARBA00017144"/>
    </source>
</evidence>
<evidence type="ECO:0000313" key="13">
    <source>
        <dbReference type="EMBL" id="XCM36835.1"/>
    </source>
</evidence>
<dbReference type="PROSITE" id="PS01331">
    <property type="entry name" value="THYMIDYLATE_KINASE"/>
    <property type="match status" value="1"/>
</dbReference>
<evidence type="ECO:0000256" key="6">
    <source>
        <dbReference type="ARBA" id="ARBA00022741"/>
    </source>
</evidence>
<dbReference type="PANTHER" id="PTHR10344:SF4">
    <property type="entry name" value="UMP-CMP KINASE 2, MITOCHONDRIAL"/>
    <property type="match status" value="1"/>
</dbReference>
<dbReference type="EMBL" id="CP159837">
    <property type="protein sequence ID" value="XCM36835.1"/>
    <property type="molecule type" value="Genomic_DNA"/>
</dbReference>
<keyword evidence="4 11" id="KW-0808">Transferase</keyword>
<dbReference type="GO" id="GO:0004798">
    <property type="term" value="F:dTMP kinase activity"/>
    <property type="evidence" value="ECO:0007669"/>
    <property type="project" value="UniProtKB-UniRule"/>
</dbReference>
<dbReference type="InterPro" id="IPR027417">
    <property type="entry name" value="P-loop_NTPase"/>
</dbReference>
<evidence type="ECO:0000256" key="5">
    <source>
        <dbReference type="ARBA" id="ARBA00022727"/>
    </source>
</evidence>